<organism evidence="2 3">
    <name type="scientific">Streblomastix strix</name>
    <dbReference type="NCBI Taxonomy" id="222440"/>
    <lineage>
        <taxon>Eukaryota</taxon>
        <taxon>Metamonada</taxon>
        <taxon>Preaxostyla</taxon>
        <taxon>Oxymonadida</taxon>
        <taxon>Streblomastigidae</taxon>
        <taxon>Streblomastix</taxon>
    </lineage>
</organism>
<accession>A0A5J4VAU5</accession>
<sequence length="80" mass="8490">MHLGAGVFKGIRLRFDATGSVAAVAPTAAWMQYWMEKQGGWDCEEEIGEGHGQWASSSSGLHGAGQQFRLAKQQHGGSGS</sequence>
<name>A0A5J4VAU5_9EUKA</name>
<feature type="region of interest" description="Disordered" evidence="1">
    <location>
        <begin position="49"/>
        <end position="80"/>
    </location>
</feature>
<dbReference type="AlphaFoldDB" id="A0A5J4VAU5"/>
<evidence type="ECO:0000313" key="3">
    <source>
        <dbReference type="Proteomes" id="UP000324800"/>
    </source>
</evidence>
<evidence type="ECO:0000256" key="1">
    <source>
        <dbReference type="SAM" id="MobiDB-lite"/>
    </source>
</evidence>
<dbReference type="EMBL" id="SNRW01008384">
    <property type="protein sequence ID" value="KAA6379610.1"/>
    <property type="molecule type" value="Genomic_DNA"/>
</dbReference>
<reference evidence="2 3" key="1">
    <citation type="submission" date="2019-03" db="EMBL/GenBank/DDBJ databases">
        <title>Single cell metagenomics reveals metabolic interactions within the superorganism composed of flagellate Streblomastix strix and complex community of Bacteroidetes bacteria on its surface.</title>
        <authorList>
            <person name="Treitli S.C."/>
            <person name="Kolisko M."/>
            <person name="Husnik F."/>
            <person name="Keeling P."/>
            <person name="Hampl V."/>
        </authorList>
    </citation>
    <scope>NUCLEOTIDE SEQUENCE [LARGE SCALE GENOMIC DNA]</scope>
    <source>
        <strain evidence="2">ST1C</strain>
    </source>
</reference>
<dbReference type="Proteomes" id="UP000324800">
    <property type="component" value="Unassembled WGS sequence"/>
</dbReference>
<comment type="caution">
    <text evidence="2">The sequence shown here is derived from an EMBL/GenBank/DDBJ whole genome shotgun (WGS) entry which is preliminary data.</text>
</comment>
<evidence type="ECO:0000313" key="2">
    <source>
        <dbReference type="EMBL" id="KAA6379610.1"/>
    </source>
</evidence>
<gene>
    <name evidence="2" type="ORF">EZS28_024865</name>
</gene>
<protein>
    <submittedName>
        <fullName evidence="2">Uncharacterized protein</fullName>
    </submittedName>
</protein>
<proteinExistence type="predicted"/>